<dbReference type="Pfam" id="PF13193">
    <property type="entry name" value="AMP-binding_C"/>
    <property type="match status" value="1"/>
</dbReference>
<feature type="domain" description="AMP-binding enzyme C-terminal" evidence="2">
    <location>
        <begin position="428"/>
        <end position="501"/>
    </location>
</feature>
<keyword evidence="4" id="KW-1185">Reference proteome</keyword>
<dbReference type="Pfam" id="PF00501">
    <property type="entry name" value="AMP-binding"/>
    <property type="match status" value="1"/>
</dbReference>
<evidence type="ECO:0000313" key="4">
    <source>
        <dbReference type="Proteomes" id="UP001165378"/>
    </source>
</evidence>
<dbReference type="EMBL" id="JAKFHA010000001">
    <property type="protein sequence ID" value="MCF2526056.1"/>
    <property type="molecule type" value="Genomic_DNA"/>
</dbReference>
<accession>A0AA41PVQ1</accession>
<evidence type="ECO:0000259" key="1">
    <source>
        <dbReference type="Pfam" id="PF00501"/>
    </source>
</evidence>
<dbReference type="InterPro" id="IPR045851">
    <property type="entry name" value="AMP-bd_C_sf"/>
</dbReference>
<gene>
    <name evidence="3" type="ORF">LZ495_02300</name>
</gene>
<feature type="domain" description="AMP-dependent synthetase/ligase" evidence="1">
    <location>
        <begin position="17"/>
        <end position="378"/>
    </location>
</feature>
<evidence type="ECO:0000259" key="2">
    <source>
        <dbReference type="Pfam" id="PF13193"/>
    </source>
</evidence>
<dbReference type="InterPro" id="IPR025110">
    <property type="entry name" value="AMP-bd_C"/>
</dbReference>
<dbReference type="Gene3D" id="3.40.50.12780">
    <property type="entry name" value="N-terminal domain of ligase-like"/>
    <property type="match status" value="1"/>
</dbReference>
<reference evidence="3" key="1">
    <citation type="submission" date="2022-01" db="EMBL/GenBank/DDBJ databases">
        <title>Genome-Based Taxonomic Classification of the Phylum Actinobacteria.</title>
        <authorList>
            <person name="Gao Y."/>
        </authorList>
    </citation>
    <scope>NUCLEOTIDE SEQUENCE</scope>
    <source>
        <strain evidence="3">KLBMP 8922</strain>
    </source>
</reference>
<sequence>MAVDGHQVHGQDIPWLLRHWAQHRPEHPALVWEPGDGGEVRTWTYADLERETLRVAAGLSGRGIGRGDKILVHADNCPEMVFAWLACATVGAVAVTTNTHATASEIAYFAAQTESVAAITQPHYTEAVAASGAELGWVAVIGADAPEAASATPHIPFADLQGDPEAWAGREIEPLLPFGIMFTSGTTSRPKGVVHTHANAVWAGRSGPRSIDLTADDRYLIYLPFFHVNAQSWSFFSVLGVGATAVLMPKWSTSRFWDVVVRHEITHISLMPFAMGTLAAKDRPASKLRVGVFGMVNTMLDKMLGLKVYGAYGMTETVIHAVTGKPSEHLPAKSMGRPAPGYTIKIVDPETGAECGVGEQGELWLKAERGVQLFLEYYGNAEATEKAFQGEWFRTGDMVVLGEGGNVFYRERDKDLLKVGGENVSAREVEDVVGSVAGVGSVAVVGKQHEFLSEVVVAFVIKNAAAPDEAALEKTILELCRERLSDFKVPRAVYFVDAFPLGTLDKVLKKELRTMADERPAV</sequence>
<dbReference type="PROSITE" id="PS00455">
    <property type="entry name" value="AMP_BINDING"/>
    <property type="match status" value="1"/>
</dbReference>
<dbReference type="PANTHER" id="PTHR43767">
    <property type="entry name" value="LONG-CHAIN-FATTY-ACID--COA LIGASE"/>
    <property type="match status" value="1"/>
</dbReference>
<dbReference type="InterPro" id="IPR042099">
    <property type="entry name" value="ANL_N_sf"/>
</dbReference>
<dbReference type="AlphaFoldDB" id="A0AA41PVQ1"/>
<comment type="caution">
    <text evidence="3">The sequence shown here is derived from an EMBL/GenBank/DDBJ whole genome shotgun (WGS) entry which is preliminary data.</text>
</comment>
<dbReference type="SUPFAM" id="SSF56801">
    <property type="entry name" value="Acetyl-CoA synthetase-like"/>
    <property type="match status" value="1"/>
</dbReference>
<dbReference type="GO" id="GO:0016878">
    <property type="term" value="F:acid-thiol ligase activity"/>
    <property type="evidence" value="ECO:0007669"/>
    <property type="project" value="UniProtKB-ARBA"/>
</dbReference>
<evidence type="ECO:0000313" key="3">
    <source>
        <dbReference type="EMBL" id="MCF2526056.1"/>
    </source>
</evidence>
<dbReference type="InterPro" id="IPR000873">
    <property type="entry name" value="AMP-dep_synth/lig_dom"/>
</dbReference>
<dbReference type="PANTHER" id="PTHR43767:SF1">
    <property type="entry name" value="NONRIBOSOMAL PEPTIDE SYNTHASE PES1 (EUROFUNG)-RELATED"/>
    <property type="match status" value="1"/>
</dbReference>
<protein>
    <submittedName>
        <fullName evidence="3">AMP-binding protein</fullName>
    </submittedName>
</protein>
<dbReference type="RefSeq" id="WP_235050116.1">
    <property type="nucleotide sequence ID" value="NZ_JAKFHA010000001.1"/>
</dbReference>
<dbReference type="InterPro" id="IPR050237">
    <property type="entry name" value="ATP-dep_AMP-bd_enzyme"/>
</dbReference>
<name>A0AA41PVQ1_9ACTN</name>
<proteinExistence type="predicted"/>
<organism evidence="3 4">
    <name type="scientific">Yinghuangia soli</name>
    <dbReference type="NCBI Taxonomy" id="2908204"/>
    <lineage>
        <taxon>Bacteria</taxon>
        <taxon>Bacillati</taxon>
        <taxon>Actinomycetota</taxon>
        <taxon>Actinomycetes</taxon>
        <taxon>Kitasatosporales</taxon>
        <taxon>Streptomycetaceae</taxon>
        <taxon>Yinghuangia</taxon>
    </lineage>
</organism>
<dbReference type="InterPro" id="IPR020845">
    <property type="entry name" value="AMP-binding_CS"/>
</dbReference>
<dbReference type="Gene3D" id="3.30.300.30">
    <property type="match status" value="1"/>
</dbReference>
<dbReference type="Proteomes" id="UP001165378">
    <property type="component" value="Unassembled WGS sequence"/>
</dbReference>